<feature type="domain" description="Serine aminopeptidase S33" evidence="1">
    <location>
        <begin position="9"/>
        <end position="244"/>
    </location>
</feature>
<protein>
    <submittedName>
        <fullName evidence="2">Phospholipase</fullName>
    </submittedName>
</protein>
<dbReference type="InterPro" id="IPR022742">
    <property type="entry name" value="Hydrolase_4"/>
</dbReference>
<dbReference type="Gene3D" id="3.40.50.1820">
    <property type="entry name" value="alpha/beta hydrolase"/>
    <property type="match status" value="1"/>
</dbReference>
<dbReference type="InterPro" id="IPR000073">
    <property type="entry name" value="AB_hydrolase_1"/>
</dbReference>
<dbReference type="Proteomes" id="UP000051888">
    <property type="component" value="Unassembled WGS sequence"/>
</dbReference>
<dbReference type="EMBL" id="LJJC01000004">
    <property type="protein sequence ID" value="KQL53239.1"/>
    <property type="molecule type" value="Genomic_DNA"/>
</dbReference>
<dbReference type="InterPro" id="IPR051044">
    <property type="entry name" value="MAG_DAG_Lipase"/>
</dbReference>
<evidence type="ECO:0000313" key="3">
    <source>
        <dbReference type="Proteomes" id="UP000051888"/>
    </source>
</evidence>
<dbReference type="PATRIC" id="fig|157838.3.peg.1518"/>
<dbReference type="STRING" id="157838.AN964_06890"/>
<reference evidence="2 3" key="1">
    <citation type="submission" date="2015-09" db="EMBL/GenBank/DDBJ databases">
        <title>Genome sequencing project for genomic taxonomy and phylogenomics of Bacillus-like bacteria.</title>
        <authorList>
            <person name="Liu B."/>
            <person name="Wang J."/>
            <person name="Zhu Y."/>
            <person name="Liu G."/>
            <person name="Chen Q."/>
            <person name="Chen Z."/>
            <person name="Lan J."/>
            <person name="Che J."/>
            <person name="Ge C."/>
            <person name="Shi H."/>
            <person name="Pan Z."/>
            <person name="Liu X."/>
        </authorList>
    </citation>
    <scope>NUCLEOTIDE SEQUENCE [LARGE SCALE GENOMIC DNA]</scope>
    <source>
        <strain evidence="2 3">LMG 18435</strain>
    </source>
</reference>
<dbReference type="InterPro" id="IPR029058">
    <property type="entry name" value="AB_hydrolase_fold"/>
</dbReference>
<evidence type="ECO:0000259" key="1">
    <source>
        <dbReference type="Pfam" id="PF12146"/>
    </source>
</evidence>
<accession>A0A0Q3WWH6</accession>
<organism evidence="2 3">
    <name type="scientific">Heyndrickxia shackletonii</name>
    <dbReference type="NCBI Taxonomy" id="157838"/>
    <lineage>
        <taxon>Bacteria</taxon>
        <taxon>Bacillati</taxon>
        <taxon>Bacillota</taxon>
        <taxon>Bacilli</taxon>
        <taxon>Bacillales</taxon>
        <taxon>Bacillaceae</taxon>
        <taxon>Heyndrickxia</taxon>
    </lineage>
</organism>
<evidence type="ECO:0000313" key="2">
    <source>
        <dbReference type="EMBL" id="KQL53239.1"/>
    </source>
</evidence>
<comment type="caution">
    <text evidence="2">The sequence shown here is derived from an EMBL/GenBank/DDBJ whole genome shotgun (WGS) entry which is preliminary data.</text>
</comment>
<dbReference type="FunFam" id="3.40.50.1820:FF:000154">
    <property type="entry name" value="Alpha/beta hydrolase"/>
    <property type="match status" value="1"/>
</dbReference>
<dbReference type="SUPFAM" id="SSF53474">
    <property type="entry name" value="alpha/beta-Hydrolases"/>
    <property type="match status" value="1"/>
</dbReference>
<dbReference type="RefSeq" id="WP_055738969.1">
    <property type="nucleotide sequence ID" value="NZ_JAAIWL010000043.1"/>
</dbReference>
<dbReference type="PRINTS" id="PR00111">
    <property type="entry name" value="ABHYDROLASE"/>
</dbReference>
<name>A0A0Q3WWH6_9BACI</name>
<dbReference type="PANTHER" id="PTHR11614">
    <property type="entry name" value="PHOSPHOLIPASE-RELATED"/>
    <property type="match status" value="1"/>
</dbReference>
<dbReference type="Pfam" id="PF12146">
    <property type="entry name" value="Hydrolase_4"/>
    <property type="match status" value="1"/>
</dbReference>
<dbReference type="AlphaFoldDB" id="A0A0Q3WWH6"/>
<proteinExistence type="predicted"/>
<dbReference type="OrthoDB" id="9806902at2"/>
<gene>
    <name evidence="2" type="ORF">AN964_06890</name>
</gene>
<keyword evidence="3" id="KW-1185">Reference proteome</keyword>
<sequence>MWKWEADEAPKAVIVMVHGAMEHHGRYSWLIEMWRSSGYHVIMGDLPGQGMTTRSNRGHIDSFDEYIFEIKDWVQTAYQFNVPIFLLGHSMGGLAVIRTLQEIKLKIAGVILSSPCLGLVDYPSKILSGLSVGLNKIAPGVRFKSPLTIQMSTRNEEIMESAVNDSLYITKISVRWYRELVKGMKLAFTNISKFPDVPLLVLQGGDDKIVNKTSVSDWFNQVKLSEKNYKEWPKCYHEIFNEPEREDIFLYAKNFVENRLRLIGYIVD</sequence>